<dbReference type="AlphaFoldDB" id="A0A381QWE1"/>
<dbReference type="EMBL" id="UINC01001565">
    <property type="protein sequence ID" value="SUZ83752.1"/>
    <property type="molecule type" value="Genomic_DNA"/>
</dbReference>
<dbReference type="PROSITE" id="PS51257">
    <property type="entry name" value="PROKAR_LIPOPROTEIN"/>
    <property type="match status" value="1"/>
</dbReference>
<gene>
    <name evidence="1" type="ORF">METZ01_LOCUS36606</name>
</gene>
<name>A0A381QWE1_9ZZZZ</name>
<protein>
    <recommendedName>
        <fullName evidence="2">Lipoprotein</fullName>
    </recommendedName>
</protein>
<sequence length="251" mass="29225">MRILILILVTLAMGACTIKPVETIYYKEKDVTRFTTQLFKMEKRGKEIKLVATKECSGKVICTDQDIKLAITHADRFSFLKGKDLNLETDQGKIDLNERDYSTTFNNREKGKDGTSGVLTEQFLIWVSESDFQKAAHAEKATLKVGDYSFELTSEGRTPWQILLDRGRLLEIMDEEQQREYGQYPHENKEKKEQDLRKKRMVSEAAESTWKLVQDSKNPEDLRYFLEQFPDSPYAVPAKLKLKQLKRENER</sequence>
<evidence type="ECO:0008006" key="2">
    <source>
        <dbReference type="Google" id="ProtNLM"/>
    </source>
</evidence>
<organism evidence="1">
    <name type="scientific">marine metagenome</name>
    <dbReference type="NCBI Taxonomy" id="408172"/>
    <lineage>
        <taxon>unclassified sequences</taxon>
        <taxon>metagenomes</taxon>
        <taxon>ecological metagenomes</taxon>
    </lineage>
</organism>
<reference evidence="1" key="1">
    <citation type="submission" date="2018-05" db="EMBL/GenBank/DDBJ databases">
        <authorList>
            <person name="Lanie J.A."/>
            <person name="Ng W.-L."/>
            <person name="Kazmierczak K.M."/>
            <person name="Andrzejewski T.M."/>
            <person name="Davidsen T.M."/>
            <person name="Wayne K.J."/>
            <person name="Tettelin H."/>
            <person name="Glass J.I."/>
            <person name="Rusch D."/>
            <person name="Podicherti R."/>
            <person name="Tsui H.-C.T."/>
            <person name="Winkler M.E."/>
        </authorList>
    </citation>
    <scope>NUCLEOTIDE SEQUENCE</scope>
</reference>
<evidence type="ECO:0000313" key="1">
    <source>
        <dbReference type="EMBL" id="SUZ83752.1"/>
    </source>
</evidence>
<accession>A0A381QWE1</accession>
<proteinExistence type="predicted"/>